<sequence length="249" mass="28271">MNPLGVIYTAGDTLFVVKDFSDLIQRHIATKGLWEPELIKLLKYISTQITKNIGKCHLVNVGAHIGSVCVPSAKHFSRITAFEPVKSNFDHLNLHKNLNSVNHMITHNLALSDSICDSKIVFNPHNTGGCHVVSDYEVANSIRHAQNHIKDTVQCVSMDSIEFEDSIEILLVDIEGHEERFIKGAEQTIKTYKPVIIIELWTDEKRQHENMKTTQYEMIQKITSFGYNIVKQSGIDTFIFLNPSHFHCT</sequence>
<organism evidence="2">
    <name type="scientific">viral metagenome</name>
    <dbReference type="NCBI Taxonomy" id="1070528"/>
    <lineage>
        <taxon>unclassified sequences</taxon>
        <taxon>metagenomes</taxon>
        <taxon>organismal metagenomes</taxon>
    </lineage>
</organism>
<evidence type="ECO:0000259" key="1">
    <source>
        <dbReference type="Pfam" id="PF05050"/>
    </source>
</evidence>
<evidence type="ECO:0000313" key="2">
    <source>
        <dbReference type="EMBL" id="QHT98099.1"/>
    </source>
</evidence>
<dbReference type="NCBIfam" id="TIGR01444">
    <property type="entry name" value="fkbM_fam"/>
    <property type="match status" value="1"/>
</dbReference>
<name>A0A6C0IZT9_9ZZZZ</name>
<proteinExistence type="predicted"/>
<reference evidence="2" key="1">
    <citation type="journal article" date="2020" name="Nature">
        <title>Giant virus diversity and host interactions through global metagenomics.</title>
        <authorList>
            <person name="Schulz F."/>
            <person name="Roux S."/>
            <person name="Paez-Espino D."/>
            <person name="Jungbluth S."/>
            <person name="Walsh D.A."/>
            <person name="Denef V.J."/>
            <person name="McMahon K.D."/>
            <person name="Konstantinidis K.T."/>
            <person name="Eloe-Fadrosh E.A."/>
            <person name="Kyrpides N.C."/>
            <person name="Woyke T."/>
        </authorList>
    </citation>
    <scope>NUCLEOTIDE SEQUENCE</scope>
    <source>
        <strain evidence="2">GVMAG-M-3300025626-8</strain>
    </source>
</reference>
<accession>A0A6C0IZT9</accession>
<dbReference type="InterPro" id="IPR052514">
    <property type="entry name" value="SAM-dependent_MTase"/>
</dbReference>
<feature type="domain" description="Methyltransferase FkbM" evidence="1">
    <location>
        <begin position="60"/>
        <end position="228"/>
    </location>
</feature>
<dbReference type="AlphaFoldDB" id="A0A6C0IZT9"/>
<dbReference type="Pfam" id="PF05050">
    <property type="entry name" value="Methyltransf_21"/>
    <property type="match status" value="1"/>
</dbReference>
<dbReference type="EMBL" id="MN740287">
    <property type="protein sequence ID" value="QHT98099.1"/>
    <property type="molecule type" value="Genomic_DNA"/>
</dbReference>
<protein>
    <recommendedName>
        <fullName evidence="1">Methyltransferase FkbM domain-containing protein</fullName>
    </recommendedName>
</protein>
<dbReference type="InterPro" id="IPR029063">
    <property type="entry name" value="SAM-dependent_MTases_sf"/>
</dbReference>
<dbReference type="PANTHER" id="PTHR34203:SF15">
    <property type="entry name" value="SLL1173 PROTEIN"/>
    <property type="match status" value="1"/>
</dbReference>
<dbReference type="PANTHER" id="PTHR34203">
    <property type="entry name" value="METHYLTRANSFERASE, FKBM FAMILY PROTEIN"/>
    <property type="match status" value="1"/>
</dbReference>
<dbReference type="SUPFAM" id="SSF53335">
    <property type="entry name" value="S-adenosyl-L-methionine-dependent methyltransferases"/>
    <property type="match status" value="1"/>
</dbReference>
<dbReference type="Gene3D" id="3.40.50.150">
    <property type="entry name" value="Vaccinia Virus protein VP39"/>
    <property type="match status" value="1"/>
</dbReference>
<dbReference type="InterPro" id="IPR006342">
    <property type="entry name" value="FkbM_mtfrase"/>
</dbReference>